<reference evidence="2 3" key="1">
    <citation type="journal article" date="2016" name="Nat. Commun.">
        <title>Extremotolerant tardigrade genome and improved radiotolerance of human cultured cells by tardigrade-unique protein.</title>
        <authorList>
            <person name="Hashimoto T."/>
            <person name="Horikawa D.D."/>
            <person name="Saito Y."/>
            <person name="Kuwahara H."/>
            <person name="Kozuka-Hata H."/>
            <person name="Shin-I T."/>
            <person name="Minakuchi Y."/>
            <person name="Ohishi K."/>
            <person name="Motoyama A."/>
            <person name="Aizu T."/>
            <person name="Enomoto A."/>
            <person name="Kondo K."/>
            <person name="Tanaka S."/>
            <person name="Hara Y."/>
            <person name="Koshikawa S."/>
            <person name="Sagara H."/>
            <person name="Miura T."/>
            <person name="Yokobori S."/>
            <person name="Miyagawa K."/>
            <person name="Suzuki Y."/>
            <person name="Kubo T."/>
            <person name="Oyama M."/>
            <person name="Kohara Y."/>
            <person name="Fujiyama A."/>
            <person name="Arakawa K."/>
            <person name="Katayama T."/>
            <person name="Toyoda A."/>
            <person name="Kunieda T."/>
        </authorList>
    </citation>
    <scope>NUCLEOTIDE SEQUENCE [LARGE SCALE GENOMIC DNA]</scope>
    <source>
        <strain evidence="2 3">YOKOZUNA-1</strain>
    </source>
</reference>
<keyword evidence="3" id="KW-1185">Reference proteome</keyword>
<name>A0A1D1UWS5_RAMVA</name>
<evidence type="ECO:0000313" key="2">
    <source>
        <dbReference type="EMBL" id="GAU92132.1"/>
    </source>
</evidence>
<feature type="compositionally biased region" description="Low complexity" evidence="1">
    <location>
        <begin position="78"/>
        <end position="90"/>
    </location>
</feature>
<accession>A0A1D1UWS5</accession>
<proteinExistence type="predicted"/>
<dbReference type="AlphaFoldDB" id="A0A1D1UWS5"/>
<dbReference type="Proteomes" id="UP000186922">
    <property type="component" value="Unassembled WGS sequence"/>
</dbReference>
<feature type="region of interest" description="Disordered" evidence="1">
    <location>
        <begin position="1"/>
        <end position="36"/>
    </location>
</feature>
<organism evidence="2 3">
    <name type="scientific">Ramazzottius varieornatus</name>
    <name type="common">Water bear</name>
    <name type="synonym">Tardigrade</name>
    <dbReference type="NCBI Taxonomy" id="947166"/>
    <lineage>
        <taxon>Eukaryota</taxon>
        <taxon>Metazoa</taxon>
        <taxon>Ecdysozoa</taxon>
        <taxon>Tardigrada</taxon>
        <taxon>Eutardigrada</taxon>
        <taxon>Parachela</taxon>
        <taxon>Hypsibioidea</taxon>
        <taxon>Ramazzottiidae</taxon>
        <taxon>Ramazzottius</taxon>
    </lineage>
</organism>
<evidence type="ECO:0000313" key="3">
    <source>
        <dbReference type="Proteomes" id="UP000186922"/>
    </source>
</evidence>
<feature type="compositionally biased region" description="Polar residues" evidence="1">
    <location>
        <begin position="11"/>
        <end position="20"/>
    </location>
</feature>
<feature type="region of interest" description="Disordered" evidence="1">
    <location>
        <begin position="65"/>
        <end position="99"/>
    </location>
</feature>
<protein>
    <submittedName>
        <fullName evidence="2">Uncharacterized protein</fullName>
    </submittedName>
</protein>
<dbReference type="EMBL" id="BDGG01000002">
    <property type="protein sequence ID" value="GAU92132.1"/>
    <property type="molecule type" value="Genomic_DNA"/>
</dbReference>
<evidence type="ECO:0000256" key="1">
    <source>
        <dbReference type="SAM" id="MobiDB-lite"/>
    </source>
</evidence>
<comment type="caution">
    <text evidence="2">The sequence shown here is derived from an EMBL/GenBank/DDBJ whole genome shotgun (WGS) entry which is preliminary data.</text>
</comment>
<gene>
    <name evidence="2" type="primary">RvY_04250-1</name>
    <name evidence="2" type="synonym">RvY_04250.1</name>
    <name evidence="2" type="ORF">RvY_04250</name>
</gene>
<sequence length="185" mass="19933">METPPCGKPTTAASHTNVGSRVQEGEEFNTDSSVTRSCLQTGQTGCLSEKTQNGNPCEPATLHSQSSVINEDADSEELSTSGLSLSRGGTDQTTFKNENSSSRAAVDCDYLSARWRHCYCTSWQGTVEIYPPCKQPSLVSVRILKSISRTAGWYNLPAGPDDENCTTEGILPTEQTPGENLSQFS</sequence>